<keyword evidence="2" id="KW-1185">Reference proteome</keyword>
<accession>A0A803N3N4</accession>
<dbReference type="Gramene" id="AUR62039913-RA">
    <property type="protein sequence ID" value="AUR62039913-RA:cds"/>
    <property type="gene ID" value="AUR62039913"/>
</dbReference>
<dbReference type="PANTHER" id="PTHR47718:SF13">
    <property type="entry name" value="OS09G0290500 PROTEIN"/>
    <property type="match status" value="1"/>
</dbReference>
<evidence type="ECO:0000313" key="2">
    <source>
        <dbReference type="Proteomes" id="UP000596660"/>
    </source>
</evidence>
<reference evidence="1" key="2">
    <citation type="submission" date="2021-03" db="UniProtKB">
        <authorList>
            <consortium name="EnsemblPlants"/>
        </authorList>
    </citation>
    <scope>IDENTIFICATION</scope>
</reference>
<dbReference type="EnsemblPlants" id="AUR62039913-RA">
    <property type="protein sequence ID" value="AUR62039913-RA:cds"/>
    <property type="gene ID" value="AUR62039913"/>
</dbReference>
<proteinExistence type="predicted"/>
<evidence type="ECO:0008006" key="3">
    <source>
        <dbReference type="Google" id="ProtNLM"/>
    </source>
</evidence>
<reference evidence="1" key="1">
    <citation type="journal article" date="2017" name="Nature">
        <title>The genome of Chenopodium quinoa.</title>
        <authorList>
            <person name="Jarvis D.E."/>
            <person name="Ho Y.S."/>
            <person name="Lightfoot D.J."/>
            <person name="Schmoeckel S.M."/>
            <person name="Li B."/>
            <person name="Borm T.J.A."/>
            <person name="Ohyanagi H."/>
            <person name="Mineta K."/>
            <person name="Michell C.T."/>
            <person name="Saber N."/>
            <person name="Kharbatia N.M."/>
            <person name="Rupper R.R."/>
            <person name="Sharp A.R."/>
            <person name="Dally N."/>
            <person name="Boughton B.A."/>
            <person name="Woo Y.H."/>
            <person name="Gao G."/>
            <person name="Schijlen E.G.W.M."/>
            <person name="Guo X."/>
            <person name="Momin A.A."/>
            <person name="Negrao S."/>
            <person name="Al-Babili S."/>
            <person name="Gehring C."/>
            <person name="Roessner U."/>
            <person name="Jung C."/>
            <person name="Murphy K."/>
            <person name="Arold S.T."/>
            <person name="Gojobori T."/>
            <person name="van der Linden C.G."/>
            <person name="van Loo E.N."/>
            <person name="Jellen E.N."/>
            <person name="Maughan P.J."/>
            <person name="Tester M."/>
        </authorList>
    </citation>
    <scope>NUCLEOTIDE SEQUENCE [LARGE SCALE GENOMIC DNA]</scope>
    <source>
        <strain evidence="1">cv. PI 614886</strain>
    </source>
</reference>
<dbReference type="AlphaFoldDB" id="A0A803N3N4"/>
<name>A0A803N3N4_CHEQI</name>
<dbReference type="PANTHER" id="PTHR47718">
    <property type="entry name" value="OS01G0519700 PROTEIN"/>
    <property type="match status" value="1"/>
</dbReference>
<organism evidence="1 2">
    <name type="scientific">Chenopodium quinoa</name>
    <name type="common">Quinoa</name>
    <dbReference type="NCBI Taxonomy" id="63459"/>
    <lineage>
        <taxon>Eukaryota</taxon>
        <taxon>Viridiplantae</taxon>
        <taxon>Streptophyta</taxon>
        <taxon>Embryophyta</taxon>
        <taxon>Tracheophyta</taxon>
        <taxon>Spermatophyta</taxon>
        <taxon>Magnoliopsida</taxon>
        <taxon>eudicotyledons</taxon>
        <taxon>Gunneridae</taxon>
        <taxon>Pentapetalae</taxon>
        <taxon>Caryophyllales</taxon>
        <taxon>Chenopodiaceae</taxon>
        <taxon>Chenopodioideae</taxon>
        <taxon>Atripliceae</taxon>
        <taxon>Chenopodium</taxon>
    </lineage>
</organism>
<evidence type="ECO:0000313" key="1">
    <source>
        <dbReference type="EnsemblPlants" id="AUR62039913-RA:cds"/>
    </source>
</evidence>
<protein>
    <recommendedName>
        <fullName evidence="3">Protein FAR1-RELATED SEQUENCE</fullName>
    </recommendedName>
</protein>
<sequence>MILASRKGFGVVLGQSAYKTLKDGCKVKRNVTWKCECAGFPDTRRRIGGKRLPKEFEGEPVATKKSKKCGCEAGMYVGLKDHDQDPDMRKALKVVMPQTTYRRCLWHITEKFGSKLGKCLGYHEFKDELKNVIYDSLFLEEFELRWKDFIVKYKLESNLWLAVIESLKELEMKVKEKTTPALPMSSVGETGFEFTRPTVNRMALTFETPSSVGKSGIQGVIVPSGE</sequence>
<dbReference type="Proteomes" id="UP000596660">
    <property type="component" value="Unplaced"/>
</dbReference>